<dbReference type="Pfam" id="PF00881">
    <property type="entry name" value="Nitroreductase"/>
    <property type="match status" value="2"/>
</dbReference>
<dbReference type="PANTHER" id="PTHR43673">
    <property type="entry name" value="NAD(P)H NITROREDUCTASE YDGI-RELATED"/>
    <property type="match status" value="1"/>
</dbReference>
<dbReference type="RefSeq" id="WP_184201034.1">
    <property type="nucleotide sequence ID" value="NZ_BMOX01000021.1"/>
</dbReference>
<feature type="domain" description="Nitroreductase" evidence="3">
    <location>
        <begin position="284"/>
        <end position="371"/>
    </location>
</feature>
<name>A0A841L6F3_9SPHN</name>
<dbReference type="SUPFAM" id="SSF55469">
    <property type="entry name" value="FMN-dependent nitroreductase-like"/>
    <property type="match status" value="1"/>
</dbReference>
<dbReference type="EMBL" id="JACIIV010000020">
    <property type="protein sequence ID" value="MBB6228539.1"/>
    <property type="molecule type" value="Genomic_DNA"/>
</dbReference>
<keyword evidence="5" id="KW-1185">Reference proteome</keyword>
<proteinExistence type="inferred from homology"/>
<evidence type="ECO:0000313" key="5">
    <source>
        <dbReference type="Proteomes" id="UP000538147"/>
    </source>
</evidence>
<reference evidence="4 5" key="1">
    <citation type="submission" date="2020-08" db="EMBL/GenBank/DDBJ databases">
        <title>Genomic Encyclopedia of Type Strains, Phase IV (KMG-IV): sequencing the most valuable type-strain genomes for metagenomic binning, comparative biology and taxonomic classification.</title>
        <authorList>
            <person name="Goeker M."/>
        </authorList>
    </citation>
    <scope>NUCLEOTIDE SEQUENCE [LARGE SCALE GENOMIC DNA]</scope>
    <source>
        <strain evidence="4 5">DSM 102189</strain>
    </source>
</reference>
<dbReference type="CDD" id="cd02062">
    <property type="entry name" value="Nitro_FMN_reductase"/>
    <property type="match status" value="1"/>
</dbReference>
<accession>A0A841L6F3</accession>
<evidence type="ECO:0000256" key="1">
    <source>
        <dbReference type="ARBA" id="ARBA00007118"/>
    </source>
</evidence>
<sequence>MKLQTDLLAAEEASRIYGRRGGRRILHSILPTGAYDWLRGYRLRFNASDLGRRWHSFEAGLLALTARSGVLSGLHYTLFSREFDREHRAVLAARARHVADVYAGRGNLYMLRRNVHRIEKGLIMKPARPLFALAMIEETVRAFGDCLARAQENQSADIVSLQWADQILQEYFGRVDNHPIVARARTAYEAVVAREAARLADEQNRTPFKRGTSAGLPTIEAMEALALHRRSVRWFDDRPVPRAVIDRAVDVAGFSPTACNRQPFRFEVFDTPEAVARVGAIPKGTPGWLHQIPCFLVIIGKFEAFRFERDRHIPYIDGCLSAMSLIYALEVQGVSSCCVNFPDYADTERRMAETLGLPPWERAVMCLAIGYPDAEERVPYSQKLPLAALRRYNHFADPD</sequence>
<protein>
    <submittedName>
        <fullName evidence="4">Nitroreductase</fullName>
    </submittedName>
</protein>
<keyword evidence="2" id="KW-0560">Oxidoreductase</keyword>
<dbReference type="Proteomes" id="UP000538147">
    <property type="component" value="Unassembled WGS sequence"/>
</dbReference>
<comment type="caution">
    <text evidence="4">The sequence shown here is derived from an EMBL/GenBank/DDBJ whole genome shotgun (WGS) entry which is preliminary data.</text>
</comment>
<dbReference type="Gene3D" id="3.40.109.10">
    <property type="entry name" value="NADH Oxidase"/>
    <property type="match status" value="1"/>
</dbReference>
<dbReference type="InterPro" id="IPR029479">
    <property type="entry name" value="Nitroreductase"/>
</dbReference>
<dbReference type="InterPro" id="IPR000415">
    <property type="entry name" value="Nitroreductase-like"/>
</dbReference>
<evidence type="ECO:0000256" key="2">
    <source>
        <dbReference type="ARBA" id="ARBA00023002"/>
    </source>
</evidence>
<evidence type="ECO:0000259" key="3">
    <source>
        <dbReference type="Pfam" id="PF00881"/>
    </source>
</evidence>
<dbReference type="GO" id="GO:0016491">
    <property type="term" value="F:oxidoreductase activity"/>
    <property type="evidence" value="ECO:0007669"/>
    <property type="project" value="UniProtKB-KW"/>
</dbReference>
<comment type="similarity">
    <text evidence="1">Belongs to the nitroreductase family.</text>
</comment>
<evidence type="ECO:0000313" key="4">
    <source>
        <dbReference type="EMBL" id="MBB6228539.1"/>
    </source>
</evidence>
<dbReference type="PANTHER" id="PTHR43673:SF10">
    <property type="entry name" value="NADH DEHYDROGENASE_NAD(P)H NITROREDUCTASE XCC3605-RELATED"/>
    <property type="match status" value="1"/>
</dbReference>
<feature type="domain" description="Nitroreductase" evidence="3">
    <location>
        <begin position="228"/>
        <end position="278"/>
    </location>
</feature>
<organism evidence="4 5">
    <name type="scientific">Polymorphobacter multimanifer</name>
    <dbReference type="NCBI Taxonomy" id="1070431"/>
    <lineage>
        <taxon>Bacteria</taxon>
        <taxon>Pseudomonadati</taxon>
        <taxon>Pseudomonadota</taxon>
        <taxon>Alphaproteobacteria</taxon>
        <taxon>Sphingomonadales</taxon>
        <taxon>Sphingosinicellaceae</taxon>
        <taxon>Polymorphobacter</taxon>
    </lineage>
</organism>
<dbReference type="AlphaFoldDB" id="A0A841L6F3"/>
<gene>
    <name evidence="4" type="ORF">FHS79_002729</name>
</gene>